<dbReference type="EMBL" id="BSXT01001735">
    <property type="protein sequence ID" value="GMF44850.1"/>
    <property type="molecule type" value="Genomic_DNA"/>
</dbReference>
<reference evidence="1" key="1">
    <citation type="submission" date="2023-04" db="EMBL/GenBank/DDBJ databases">
        <title>Phytophthora fragariaefolia NBRC 109709.</title>
        <authorList>
            <person name="Ichikawa N."/>
            <person name="Sato H."/>
            <person name="Tonouchi N."/>
        </authorList>
    </citation>
    <scope>NUCLEOTIDE SEQUENCE</scope>
    <source>
        <strain evidence="1">NBRC 109709</strain>
    </source>
</reference>
<evidence type="ECO:0000313" key="1">
    <source>
        <dbReference type="EMBL" id="GMF44850.1"/>
    </source>
</evidence>
<keyword evidence="2" id="KW-1185">Reference proteome</keyword>
<protein>
    <submittedName>
        <fullName evidence="1">Unnamed protein product</fullName>
    </submittedName>
</protein>
<evidence type="ECO:0000313" key="2">
    <source>
        <dbReference type="Proteomes" id="UP001165121"/>
    </source>
</evidence>
<dbReference type="AlphaFoldDB" id="A0A9W6XTD9"/>
<name>A0A9W6XTD9_9STRA</name>
<sequence length="104" mass="11615">MATQLAPITNEQTILLPVATHTATVDPVLQAETHSSGGQFYWSDMHSSSSSTIRLLRLFRRPIHERQFDGGNSGEEASGCYSTLRSEEANEIQSYHWEMKDATT</sequence>
<organism evidence="1 2">
    <name type="scientific">Phytophthora fragariaefolia</name>
    <dbReference type="NCBI Taxonomy" id="1490495"/>
    <lineage>
        <taxon>Eukaryota</taxon>
        <taxon>Sar</taxon>
        <taxon>Stramenopiles</taxon>
        <taxon>Oomycota</taxon>
        <taxon>Peronosporomycetes</taxon>
        <taxon>Peronosporales</taxon>
        <taxon>Peronosporaceae</taxon>
        <taxon>Phytophthora</taxon>
    </lineage>
</organism>
<proteinExistence type="predicted"/>
<gene>
    <name evidence="1" type="ORF">Pfra01_001582300</name>
</gene>
<accession>A0A9W6XTD9</accession>
<dbReference type="Proteomes" id="UP001165121">
    <property type="component" value="Unassembled WGS sequence"/>
</dbReference>
<comment type="caution">
    <text evidence="1">The sequence shown here is derived from an EMBL/GenBank/DDBJ whole genome shotgun (WGS) entry which is preliminary data.</text>
</comment>